<comment type="caution">
    <text evidence="17">Lacks conserved residue(s) required for the propagation of feature annotation.</text>
</comment>
<dbReference type="UniPathway" id="UPA00220"/>
<feature type="active site" description="Proton acceptor" evidence="17">
    <location>
        <position position="90"/>
    </location>
</feature>
<keyword evidence="6 17" id="KW-1003">Cell membrane</keyword>
<dbReference type="InterPro" id="IPR043130">
    <property type="entry name" value="CDP-OH_PTrfase_TM_dom"/>
</dbReference>
<evidence type="ECO:0000256" key="11">
    <source>
        <dbReference type="ARBA" id="ARBA00022989"/>
    </source>
</evidence>
<feature type="transmembrane region" description="Helical" evidence="17">
    <location>
        <begin position="92"/>
        <end position="120"/>
    </location>
</feature>
<comment type="function">
    <text evidence="17">Catalyzes the conjugation of the 1'-hydroxyl group of D-myo-inositol-3-phosphate (also named L-myo-inositol-1-phosphate) with a lipid tail of cytidine diphosphate diacylglycerol (CDP-DAG), forming phosphatidylinositol phosphate (PIP) and CMP. PIP is a precursor of phosphatidylinositol (PI) which is an essential lipid required for cell wall formation.</text>
</comment>
<keyword evidence="17" id="KW-0444">Lipid biosynthesis</keyword>
<evidence type="ECO:0000313" key="20">
    <source>
        <dbReference type="EMBL" id="REF38224.1"/>
    </source>
</evidence>
<keyword evidence="21" id="KW-1185">Reference proteome</keyword>
<dbReference type="AlphaFoldDB" id="A0A3D9VJ36"/>
<feature type="binding site" evidence="17">
    <location>
        <position position="68"/>
    </location>
    <ligand>
        <name>Mg(2+)</name>
        <dbReference type="ChEBI" id="CHEBI:18420"/>
        <label>1</label>
    </ligand>
</feature>
<evidence type="ECO:0000256" key="9">
    <source>
        <dbReference type="ARBA" id="ARBA00022723"/>
    </source>
</evidence>
<sequence length="221" mass="23129">MLRRFHQFWLRLLTPVARFFLRVGIGPDIVTAVGTLGVCIGAVGFYPRGELFWGTIVITAFVFSDMVDGLMARMSNRSSKWGAFLDSTLDRLGDAAVFGGLALWFAGGGGSFVLACVALYDLVMGSVTSYAKARAESLGMTANVGIAERADRLVAVLVAAGLAGLGVPVVLPLVLWVLAVASTVTVIQRIVAVRQQTHGTDQTAAEGASAPGAGSKEKGPQ</sequence>
<feature type="transmembrane region" description="Helical" evidence="17">
    <location>
        <begin position="51"/>
        <end position="71"/>
    </location>
</feature>
<evidence type="ECO:0000256" key="5">
    <source>
        <dbReference type="ARBA" id="ARBA00011738"/>
    </source>
</evidence>
<evidence type="ECO:0000256" key="18">
    <source>
        <dbReference type="RuleBase" id="RU003750"/>
    </source>
</evidence>
<feature type="transmembrane region" description="Helical" evidence="17">
    <location>
        <begin position="20"/>
        <end position="45"/>
    </location>
</feature>
<dbReference type="EC" id="2.7.8.-" evidence="17"/>
<keyword evidence="17" id="KW-1208">Phospholipid metabolism</keyword>
<dbReference type="EMBL" id="QTUC01000001">
    <property type="protein sequence ID" value="REF38224.1"/>
    <property type="molecule type" value="Genomic_DNA"/>
</dbReference>
<comment type="subunit">
    <text evidence="5 17">Homodimer.</text>
</comment>
<keyword evidence="17" id="KW-0443">Lipid metabolism</keyword>
<keyword evidence="17" id="KW-0594">Phospholipid biosynthesis</keyword>
<feature type="binding site" evidence="17">
    <location>
        <position position="65"/>
    </location>
    <ligand>
        <name>Mg(2+)</name>
        <dbReference type="ChEBI" id="CHEBI:18420"/>
        <label>2</label>
    </ligand>
</feature>
<evidence type="ECO:0000256" key="10">
    <source>
        <dbReference type="ARBA" id="ARBA00022842"/>
    </source>
</evidence>
<dbReference type="InterPro" id="IPR044268">
    <property type="entry name" value="PIP_synthase_PgsA1"/>
</dbReference>
<keyword evidence="11 17" id="KW-1133">Transmembrane helix</keyword>
<dbReference type="RefSeq" id="WP_115851551.1">
    <property type="nucleotide sequence ID" value="NZ_QTUC01000001.1"/>
</dbReference>
<evidence type="ECO:0000256" key="19">
    <source>
        <dbReference type="SAM" id="MobiDB-lite"/>
    </source>
</evidence>
<comment type="subcellular location">
    <subcellularLocation>
        <location evidence="1 17">Cell membrane</location>
        <topology evidence="1 17">Multi-pass membrane protein</topology>
    </subcellularLocation>
</comment>
<dbReference type="InterPro" id="IPR048254">
    <property type="entry name" value="CDP_ALCOHOL_P_TRANSF_CS"/>
</dbReference>
<evidence type="ECO:0000256" key="15">
    <source>
        <dbReference type="ARBA" id="ARBA00033137"/>
    </source>
</evidence>
<gene>
    <name evidence="20" type="ORF">DFJ64_3699</name>
</gene>
<evidence type="ECO:0000256" key="12">
    <source>
        <dbReference type="ARBA" id="ARBA00023136"/>
    </source>
</evidence>
<keyword evidence="8 17" id="KW-0812">Transmembrane</keyword>
<evidence type="ECO:0000256" key="13">
    <source>
        <dbReference type="ARBA" id="ARBA00023935"/>
    </source>
</evidence>
<comment type="similarity">
    <text evidence="4 17 18">Belongs to the CDP-alcohol phosphatidyltransferase class-I family.</text>
</comment>
<evidence type="ECO:0000256" key="6">
    <source>
        <dbReference type="ARBA" id="ARBA00022475"/>
    </source>
</evidence>
<dbReference type="GO" id="GO:0008654">
    <property type="term" value="P:phospholipid biosynthetic process"/>
    <property type="evidence" value="ECO:0007669"/>
    <property type="project" value="UniProtKB-UniRule"/>
</dbReference>
<dbReference type="GO" id="GO:0016780">
    <property type="term" value="F:phosphotransferase activity, for other substituted phosphate groups"/>
    <property type="evidence" value="ECO:0007669"/>
    <property type="project" value="UniProtKB-UniRule"/>
</dbReference>
<evidence type="ECO:0000256" key="2">
    <source>
        <dbReference type="ARBA" id="ARBA00004805"/>
    </source>
</evidence>
<dbReference type="PROSITE" id="PS00379">
    <property type="entry name" value="CDP_ALCOHOL_P_TRANSF"/>
    <property type="match status" value="1"/>
</dbReference>
<feature type="binding site" evidence="17">
    <location>
        <position position="86"/>
    </location>
    <ligand>
        <name>Mg(2+)</name>
        <dbReference type="ChEBI" id="CHEBI:18420"/>
        <label>1</label>
    </ligand>
</feature>
<evidence type="ECO:0000256" key="4">
    <source>
        <dbReference type="ARBA" id="ARBA00010441"/>
    </source>
</evidence>
<evidence type="ECO:0000256" key="14">
    <source>
        <dbReference type="ARBA" id="ARBA00024082"/>
    </source>
</evidence>
<comment type="pathway">
    <text evidence="2 17">Phospholipid metabolism; phosphatidylinositol phosphate biosynthesis.</text>
</comment>
<feature type="transmembrane region" description="Helical" evidence="17">
    <location>
        <begin position="153"/>
        <end position="179"/>
    </location>
</feature>
<comment type="cofactor">
    <cofactor evidence="17">
        <name>Mg(2+)</name>
        <dbReference type="ChEBI" id="CHEBI:18420"/>
    </cofactor>
    <text evidence="17">Contains a di-nuclear catalytic Mg(2+) center.</text>
</comment>
<evidence type="ECO:0000256" key="3">
    <source>
        <dbReference type="ARBA" id="ARBA00005189"/>
    </source>
</evidence>
<evidence type="ECO:0000256" key="17">
    <source>
        <dbReference type="HAMAP-Rule" id="MF_02241"/>
    </source>
</evidence>
<dbReference type="GO" id="GO:0005886">
    <property type="term" value="C:plasma membrane"/>
    <property type="evidence" value="ECO:0007669"/>
    <property type="project" value="UniProtKB-SubCell"/>
</dbReference>
<feature type="binding site" evidence="17">
    <location>
        <begin position="28"/>
        <end position="31"/>
    </location>
    <ligand>
        <name>a CDP-1,2-diacyl-sn-glycerol</name>
        <dbReference type="ChEBI" id="CHEBI:58332"/>
    </ligand>
</feature>
<dbReference type="Gene3D" id="1.20.120.1760">
    <property type="match status" value="1"/>
</dbReference>
<dbReference type="OrthoDB" id="116551at2"/>
<comment type="caution">
    <text evidence="20">The sequence shown here is derived from an EMBL/GenBank/DDBJ whole genome shotgun (WGS) entry which is preliminary data.</text>
</comment>
<dbReference type="NCBIfam" id="NF045883">
    <property type="entry name" value="PIPSynth"/>
    <property type="match status" value="1"/>
</dbReference>
<keyword evidence="12 17" id="KW-0472">Membrane</keyword>
<feature type="binding site" evidence="17">
    <location>
        <position position="65"/>
    </location>
    <ligand>
        <name>Mg(2+)</name>
        <dbReference type="ChEBI" id="CHEBI:18420"/>
        <label>1</label>
    </ligand>
</feature>
<dbReference type="HAMAP" id="MF_02241">
    <property type="entry name" value="PIP_synthase"/>
    <property type="match status" value="1"/>
</dbReference>
<comment type="catalytic activity">
    <reaction evidence="13 17">
        <text>1,2-di-(9Z-octadecenoyl)-sn-glycero-3-cytidine-5'-diphosphate + 1D-myo-inositol 3-phosphate = 1,2-di-(9Z-octadecenoyl)-sn-glycero-3-phospho-(1D-myo-inositol-3-phosphate) + CMP + H(+)</text>
        <dbReference type="Rhea" id="RHEA:61216"/>
        <dbReference type="ChEBI" id="CHEBI:15378"/>
        <dbReference type="ChEBI" id="CHEBI:58401"/>
        <dbReference type="ChEBI" id="CHEBI:60377"/>
        <dbReference type="ChEBI" id="CHEBI:85356"/>
        <dbReference type="ChEBI" id="CHEBI:144472"/>
    </reaction>
</comment>
<dbReference type="InterPro" id="IPR000462">
    <property type="entry name" value="CDP-OH_P_trans"/>
</dbReference>
<comment type="catalytic activity">
    <reaction evidence="16 17">
        <text>a CDP-1,2-diacyl-sn-glycerol + 1D-myo-inositol 3-phosphate = a 1,2-diacyl-sn-glycero-3-phospho-(1D-myo-inositol-3-phosphate) + CMP + H(+)</text>
        <dbReference type="Rhea" id="RHEA:60504"/>
        <dbReference type="ChEBI" id="CHEBI:15378"/>
        <dbReference type="ChEBI" id="CHEBI:58088"/>
        <dbReference type="ChEBI" id="CHEBI:58332"/>
        <dbReference type="ChEBI" id="CHEBI:58401"/>
        <dbReference type="ChEBI" id="CHEBI:60377"/>
    </reaction>
</comment>
<reference evidence="20 21" key="1">
    <citation type="submission" date="2018-08" db="EMBL/GenBank/DDBJ databases">
        <title>Sequencing the genomes of 1000 actinobacteria strains.</title>
        <authorList>
            <person name="Klenk H.-P."/>
        </authorList>
    </citation>
    <scope>NUCLEOTIDE SEQUENCE [LARGE SCALE GENOMIC DNA]</scope>
    <source>
        <strain evidence="20 21">DSM 22891</strain>
    </source>
</reference>
<accession>A0A3D9VJ36</accession>
<organism evidence="20 21">
    <name type="scientific">Thermasporomyces composti</name>
    <dbReference type="NCBI Taxonomy" id="696763"/>
    <lineage>
        <taxon>Bacteria</taxon>
        <taxon>Bacillati</taxon>
        <taxon>Actinomycetota</taxon>
        <taxon>Actinomycetes</taxon>
        <taxon>Propionibacteriales</taxon>
        <taxon>Nocardioidaceae</taxon>
        <taxon>Thermasporomyces</taxon>
    </lineage>
</organism>
<dbReference type="GO" id="GO:0000287">
    <property type="term" value="F:magnesium ion binding"/>
    <property type="evidence" value="ECO:0007669"/>
    <property type="project" value="UniProtKB-UniRule"/>
</dbReference>
<evidence type="ECO:0000256" key="7">
    <source>
        <dbReference type="ARBA" id="ARBA00022679"/>
    </source>
</evidence>
<feature type="binding site" evidence="17">
    <location>
        <position position="79"/>
    </location>
    <ligand>
        <name>a CDP-1,2-diacyl-sn-glycerol</name>
        <dbReference type="ChEBI" id="CHEBI:58332"/>
    </ligand>
</feature>
<feature type="binding site" evidence="17">
    <location>
        <position position="73"/>
    </location>
    <ligand>
        <name>a CDP-1,2-diacyl-sn-glycerol</name>
        <dbReference type="ChEBI" id="CHEBI:58332"/>
    </ligand>
</feature>
<proteinExistence type="inferred from homology"/>
<evidence type="ECO:0000313" key="21">
    <source>
        <dbReference type="Proteomes" id="UP000256485"/>
    </source>
</evidence>
<dbReference type="Proteomes" id="UP000256485">
    <property type="component" value="Unassembled WGS sequence"/>
</dbReference>
<keyword evidence="10 17" id="KW-0460">Magnesium</keyword>
<feature type="compositionally biased region" description="Low complexity" evidence="19">
    <location>
        <begin position="204"/>
        <end position="214"/>
    </location>
</feature>
<feature type="binding site" evidence="17">
    <location>
        <position position="90"/>
    </location>
    <ligand>
        <name>Mg(2+)</name>
        <dbReference type="ChEBI" id="CHEBI:18420"/>
        <label>2</label>
    </ligand>
</feature>
<keyword evidence="9 17" id="KW-0479">Metal-binding</keyword>
<feature type="region of interest" description="Disordered" evidence="19">
    <location>
        <begin position="201"/>
        <end position="221"/>
    </location>
</feature>
<feature type="binding site" evidence="17">
    <location>
        <position position="86"/>
    </location>
    <ligand>
        <name>Mg(2+)</name>
        <dbReference type="ChEBI" id="CHEBI:18420"/>
        <label>2</label>
    </ligand>
</feature>
<feature type="binding site" evidence="17">
    <location>
        <position position="69"/>
    </location>
    <ligand>
        <name>a CDP-1,2-diacyl-sn-glycerol</name>
        <dbReference type="ChEBI" id="CHEBI:58332"/>
    </ligand>
</feature>
<keyword evidence="7 17" id="KW-0808">Transferase</keyword>
<dbReference type="Pfam" id="PF01066">
    <property type="entry name" value="CDP-OH_P_transf"/>
    <property type="match status" value="1"/>
</dbReference>
<evidence type="ECO:0000256" key="1">
    <source>
        <dbReference type="ARBA" id="ARBA00004651"/>
    </source>
</evidence>
<name>A0A3D9VJ36_THECX</name>
<evidence type="ECO:0000256" key="8">
    <source>
        <dbReference type="ARBA" id="ARBA00022692"/>
    </source>
</evidence>
<protein>
    <recommendedName>
        <fullName evidence="14 17">Phosphatidylinositol phosphate synthase</fullName>
        <shortName evidence="17">PIP synthase</shortName>
        <ecNumber evidence="17">2.7.8.-</ecNumber>
    </recommendedName>
    <alternativeName>
        <fullName evidence="15 17">CDP-diacylglycerol--D-myo-inositol-3-phosphate 3-phosphatidyltransferase</fullName>
    </alternativeName>
</protein>
<evidence type="ECO:0000256" key="16">
    <source>
        <dbReference type="ARBA" id="ARBA00048865"/>
    </source>
</evidence>
<comment type="pathway">
    <text evidence="3">Lipid metabolism.</text>
</comment>